<protein>
    <submittedName>
        <fullName evidence="2">Uncharacterized protein</fullName>
    </submittedName>
</protein>
<evidence type="ECO:0000313" key="2">
    <source>
        <dbReference type="EMBL" id="PWW75007.1"/>
    </source>
</evidence>
<organism evidence="2 3">
    <name type="scientific">Tuber magnatum</name>
    <name type="common">white Piedmont truffle</name>
    <dbReference type="NCBI Taxonomy" id="42249"/>
    <lineage>
        <taxon>Eukaryota</taxon>
        <taxon>Fungi</taxon>
        <taxon>Dikarya</taxon>
        <taxon>Ascomycota</taxon>
        <taxon>Pezizomycotina</taxon>
        <taxon>Pezizomycetes</taxon>
        <taxon>Pezizales</taxon>
        <taxon>Tuberaceae</taxon>
        <taxon>Tuber</taxon>
    </lineage>
</organism>
<feature type="region of interest" description="Disordered" evidence="1">
    <location>
        <begin position="1"/>
        <end position="50"/>
    </location>
</feature>
<name>A0A317SN28_9PEZI</name>
<keyword evidence="3" id="KW-1185">Reference proteome</keyword>
<evidence type="ECO:0000313" key="3">
    <source>
        <dbReference type="Proteomes" id="UP000246991"/>
    </source>
</evidence>
<accession>A0A317SN28</accession>
<sequence>MSHSVGPAVLPKDGRPALRPPRTSGSMLKDEETDGPGTTAHKATVDKDTAYNAKVDQDTAHKATVDKDTVREATVDGDKVESESLLPIERISMLEEGLKSLTSVVDKGFDRQKR</sequence>
<dbReference type="EMBL" id="PYWC01000053">
    <property type="protein sequence ID" value="PWW75007.1"/>
    <property type="molecule type" value="Genomic_DNA"/>
</dbReference>
<reference evidence="2 3" key="1">
    <citation type="submission" date="2018-03" db="EMBL/GenBank/DDBJ databases">
        <title>Genomes of Pezizomycetes fungi and the evolution of truffles.</title>
        <authorList>
            <person name="Murat C."/>
            <person name="Payen T."/>
            <person name="Noel B."/>
            <person name="Kuo A."/>
            <person name="Martin F.M."/>
        </authorList>
    </citation>
    <scope>NUCLEOTIDE SEQUENCE [LARGE SCALE GENOMIC DNA]</scope>
    <source>
        <strain evidence="2">091103-1</strain>
    </source>
</reference>
<dbReference type="AlphaFoldDB" id="A0A317SN28"/>
<dbReference type="Proteomes" id="UP000246991">
    <property type="component" value="Unassembled WGS sequence"/>
</dbReference>
<proteinExistence type="predicted"/>
<evidence type="ECO:0000256" key="1">
    <source>
        <dbReference type="SAM" id="MobiDB-lite"/>
    </source>
</evidence>
<gene>
    <name evidence="2" type="ORF">C7212DRAFT_345630</name>
</gene>
<comment type="caution">
    <text evidence="2">The sequence shown here is derived from an EMBL/GenBank/DDBJ whole genome shotgun (WGS) entry which is preliminary data.</text>
</comment>